<dbReference type="EMBL" id="JRYR02000001">
    <property type="protein sequence ID" value="OHX65255.1"/>
    <property type="molecule type" value="Genomic_DNA"/>
</dbReference>
<dbReference type="Proteomes" id="UP000179797">
    <property type="component" value="Unassembled WGS sequence"/>
</dbReference>
<keyword evidence="1" id="KW-0732">Signal</keyword>
<protein>
    <submittedName>
        <fullName evidence="2">Uncharacterized protein</fullName>
    </submittedName>
</protein>
<reference evidence="2 3" key="1">
    <citation type="journal article" date="2012" name="Int. J. Syst. Evol. Microbiol.">
        <title>Flammeovirga pacifica sp. nov., isolated from deep-sea sediment.</title>
        <authorList>
            <person name="Xu H."/>
            <person name="Fu Y."/>
            <person name="Yang N."/>
            <person name="Ding Z."/>
            <person name="Lai Q."/>
            <person name="Zeng R."/>
        </authorList>
    </citation>
    <scope>NUCLEOTIDE SEQUENCE [LARGE SCALE GENOMIC DNA]</scope>
    <source>
        <strain evidence="3">DSM 24597 / LMG 26175 / WPAGA1</strain>
    </source>
</reference>
<feature type="signal peptide" evidence="1">
    <location>
        <begin position="1"/>
        <end position="19"/>
    </location>
</feature>
<gene>
    <name evidence="2" type="ORF">NH26_02250</name>
</gene>
<organism evidence="2 3">
    <name type="scientific">Flammeovirga pacifica</name>
    <dbReference type="NCBI Taxonomy" id="915059"/>
    <lineage>
        <taxon>Bacteria</taxon>
        <taxon>Pseudomonadati</taxon>
        <taxon>Bacteroidota</taxon>
        <taxon>Cytophagia</taxon>
        <taxon>Cytophagales</taxon>
        <taxon>Flammeovirgaceae</taxon>
        <taxon>Flammeovirga</taxon>
    </lineage>
</organism>
<evidence type="ECO:0000313" key="3">
    <source>
        <dbReference type="Proteomes" id="UP000179797"/>
    </source>
</evidence>
<evidence type="ECO:0000256" key="1">
    <source>
        <dbReference type="SAM" id="SignalP"/>
    </source>
</evidence>
<dbReference type="RefSeq" id="WP_044223763.1">
    <property type="nucleotide sequence ID" value="NZ_JRYR02000001.1"/>
</dbReference>
<accession>A0A1S1YWP8</accession>
<dbReference type="OrthoDB" id="9856143at2"/>
<proteinExistence type="predicted"/>
<dbReference type="AlphaFoldDB" id="A0A1S1YWP8"/>
<comment type="caution">
    <text evidence="2">The sequence shown here is derived from an EMBL/GenBank/DDBJ whole genome shotgun (WGS) entry which is preliminary data.</text>
</comment>
<keyword evidence="3" id="KW-1185">Reference proteome</keyword>
<feature type="chain" id="PRO_5010313272" evidence="1">
    <location>
        <begin position="20"/>
        <end position="132"/>
    </location>
</feature>
<evidence type="ECO:0000313" key="2">
    <source>
        <dbReference type="EMBL" id="OHX65255.1"/>
    </source>
</evidence>
<sequence length="132" mass="15101">MKHLLSIILFTLFSQLAIGQNNILLTSSVFQTNGKVENFVSKSLKSKIKNLFNQENQTVEASTYSENQLFDLMLEATQSLNLKSTDTFKKIKFVEVVNQNQQSINLNTKDADRLEMGDIFNVLKQKIYDMSN</sequence>
<dbReference type="STRING" id="915059.NH26_02250"/>
<name>A0A1S1YWP8_FLAPC</name>